<keyword evidence="1" id="KW-1133">Transmembrane helix</keyword>
<dbReference type="AlphaFoldDB" id="A0A4U0PCR2"/>
<protein>
    <submittedName>
        <fullName evidence="2">Uncharacterized protein</fullName>
    </submittedName>
</protein>
<dbReference type="RefSeq" id="WP_136774872.1">
    <property type="nucleotide sequence ID" value="NZ_CP156074.1"/>
</dbReference>
<feature type="transmembrane region" description="Helical" evidence="1">
    <location>
        <begin position="67"/>
        <end position="84"/>
    </location>
</feature>
<dbReference type="EMBL" id="SUMF01000038">
    <property type="protein sequence ID" value="TJZ65370.1"/>
    <property type="molecule type" value="Genomic_DNA"/>
</dbReference>
<proteinExistence type="predicted"/>
<keyword evidence="1" id="KW-0812">Transmembrane</keyword>
<keyword evidence="1" id="KW-0472">Membrane</keyword>
<evidence type="ECO:0000313" key="2">
    <source>
        <dbReference type="EMBL" id="TJZ65370.1"/>
    </source>
</evidence>
<dbReference type="Proteomes" id="UP000310016">
    <property type="component" value="Unassembled WGS sequence"/>
</dbReference>
<feature type="transmembrane region" description="Helical" evidence="1">
    <location>
        <begin position="43"/>
        <end position="61"/>
    </location>
</feature>
<organism evidence="2 3">
    <name type="scientific">Chitiniphilus eburneus</name>
    <dbReference type="NCBI Taxonomy" id="2571148"/>
    <lineage>
        <taxon>Bacteria</taxon>
        <taxon>Pseudomonadati</taxon>
        <taxon>Pseudomonadota</taxon>
        <taxon>Betaproteobacteria</taxon>
        <taxon>Neisseriales</taxon>
        <taxon>Chitinibacteraceae</taxon>
        <taxon>Chitiniphilus</taxon>
    </lineage>
</organism>
<keyword evidence="3" id="KW-1185">Reference proteome</keyword>
<reference evidence="2 3" key="1">
    <citation type="submission" date="2019-04" db="EMBL/GenBank/DDBJ databases">
        <title>Chitiniphilus eburnea sp. nov., a novel chitinolytic bacterium isolated from aquaculture sludge.</title>
        <authorList>
            <person name="Sheng M."/>
        </authorList>
    </citation>
    <scope>NUCLEOTIDE SEQUENCE [LARGE SCALE GENOMIC DNA]</scope>
    <source>
        <strain evidence="2 3">HX-2-15</strain>
    </source>
</reference>
<sequence>MAFFPPTARKRATLRIIMRCRICHQPVDFGPFHAESLKRCRQFVVLALPFLAGGAVLQWLAVPIWPYWLYGIAAFVGSQALLKWHQSRWVMCRCGAGYTQLGRK</sequence>
<gene>
    <name evidence="2" type="ORF">FAZ21_18265</name>
</gene>
<dbReference type="OrthoDB" id="9894316at2"/>
<accession>A0A4U0PCR2</accession>
<name>A0A4U0PCR2_9NEIS</name>
<comment type="caution">
    <text evidence="2">The sequence shown here is derived from an EMBL/GenBank/DDBJ whole genome shotgun (WGS) entry which is preliminary data.</text>
</comment>
<evidence type="ECO:0000256" key="1">
    <source>
        <dbReference type="SAM" id="Phobius"/>
    </source>
</evidence>
<evidence type="ECO:0000313" key="3">
    <source>
        <dbReference type="Proteomes" id="UP000310016"/>
    </source>
</evidence>